<dbReference type="SUPFAM" id="SSF57783">
    <property type="entry name" value="Zinc beta-ribbon"/>
    <property type="match status" value="1"/>
</dbReference>
<dbReference type="AlphaFoldDB" id="A0A0A8E5Z4"/>
<dbReference type="EMBL" id="CP007585">
    <property type="protein sequence ID" value="AJC49635.1"/>
    <property type="molecule type" value="Genomic_DNA"/>
</dbReference>
<evidence type="ECO:0000256" key="1">
    <source>
        <dbReference type="ARBA" id="ARBA00022478"/>
    </source>
</evidence>
<evidence type="ECO:0000256" key="11">
    <source>
        <dbReference type="ARBA" id="ARBA00023163"/>
    </source>
</evidence>
<dbReference type="HAMAP" id="MF_00974">
    <property type="entry name" value="DNA_primase_DnaG"/>
    <property type="match status" value="1"/>
</dbReference>
<protein>
    <recommendedName>
        <fullName evidence="12">DNA primase</fullName>
        <ecNumber evidence="12">2.7.7.101</ecNumber>
    </recommendedName>
</protein>
<dbReference type="EC" id="2.7.7.101" evidence="12"/>
<organism evidence="14 15">
    <name type="scientific">Mesomycoplasma flocculare ATCC 27399</name>
    <dbReference type="NCBI Taxonomy" id="743971"/>
    <lineage>
        <taxon>Bacteria</taxon>
        <taxon>Bacillati</taxon>
        <taxon>Mycoplasmatota</taxon>
        <taxon>Mycoplasmoidales</taxon>
        <taxon>Metamycoplasmataceae</taxon>
        <taxon>Mesomycoplasma</taxon>
    </lineage>
</organism>
<dbReference type="InterPro" id="IPR050219">
    <property type="entry name" value="DnaG_primase"/>
</dbReference>
<name>A0A0A8E5Z4_MESFC</name>
<dbReference type="InterPro" id="IPR006171">
    <property type="entry name" value="TOPRIM_dom"/>
</dbReference>
<keyword evidence="4 12" id="KW-0548">Nucleotidyltransferase</keyword>
<accession>A0A0A8E5Z4</accession>
<dbReference type="CDD" id="cd03364">
    <property type="entry name" value="TOPRIM_DnaG_primases"/>
    <property type="match status" value="1"/>
</dbReference>
<keyword evidence="1 12" id="KW-0240">DNA-directed RNA polymerase</keyword>
<dbReference type="InterPro" id="IPR030846">
    <property type="entry name" value="DnaG_bac"/>
</dbReference>
<evidence type="ECO:0000256" key="10">
    <source>
        <dbReference type="ARBA" id="ARBA00023125"/>
    </source>
</evidence>
<dbReference type="Pfam" id="PF01807">
    <property type="entry name" value="Zn_ribbon_DnaG"/>
    <property type="match status" value="1"/>
</dbReference>
<comment type="catalytic activity">
    <reaction evidence="12">
        <text>ssDNA + n NTP = ssDNA/pppN(pN)n-1 hybrid + (n-1) diphosphate.</text>
        <dbReference type="EC" id="2.7.7.101"/>
    </reaction>
</comment>
<comment type="subunit">
    <text evidence="12">Monomer. Interacts with DnaB.</text>
</comment>
<comment type="similarity">
    <text evidence="12">Belongs to the DnaG primase family.</text>
</comment>
<feature type="zinc finger region" description="CHC2-type" evidence="12">
    <location>
        <begin position="38"/>
        <end position="62"/>
    </location>
</feature>
<evidence type="ECO:0000259" key="13">
    <source>
        <dbReference type="PROSITE" id="PS50880"/>
    </source>
</evidence>
<dbReference type="SMART" id="SM00400">
    <property type="entry name" value="ZnF_CHCC"/>
    <property type="match status" value="1"/>
</dbReference>
<dbReference type="Gene3D" id="3.90.580.10">
    <property type="entry name" value="Zinc finger, CHC2-type domain"/>
    <property type="match status" value="1"/>
</dbReference>
<evidence type="ECO:0000256" key="12">
    <source>
        <dbReference type="HAMAP-Rule" id="MF_00974"/>
    </source>
</evidence>
<keyword evidence="15" id="KW-1185">Reference proteome</keyword>
<evidence type="ECO:0000256" key="6">
    <source>
        <dbReference type="ARBA" id="ARBA00022723"/>
    </source>
</evidence>
<keyword evidence="8 12" id="KW-0862">Zinc</keyword>
<keyword evidence="6 12" id="KW-0479">Metal-binding</keyword>
<dbReference type="PROSITE" id="PS50880">
    <property type="entry name" value="TOPRIM"/>
    <property type="match status" value="1"/>
</dbReference>
<gene>
    <name evidence="12 14" type="primary">dnaG</name>
    <name evidence="14" type="ORF">MYF_00270</name>
</gene>
<dbReference type="Pfam" id="PF13155">
    <property type="entry name" value="Toprim_2"/>
    <property type="match status" value="1"/>
</dbReference>
<keyword evidence="10 12" id="KW-0238">DNA-binding</keyword>
<dbReference type="InterPro" id="IPR037068">
    <property type="entry name" value="DNA_primase_core_N_sf"/>
</dbReference>
<dbReference type="HOGENOM" id="CLU_013501_3_3_14"/>
<comment type="domain">
    <text evidence="12">Contains an N-terminal zinc-binding domain, a central core domain that contains the primase activity, and a C-terminal DnaB-binding domain.</text>
</comment>
<dbReference type="GO" id="GO:0005737">
    <property type="term" value="C:cytoplasm"/>
    <property type="evidence" value="ECO:0007669"/>
    <property type="project" value="TreeGrafter"/>
</dbReference>
<dbReference type="Pfam" id="PF08275">
    <property type="entry name" value="DNAG_N"/>
    <property type="match status" value="1"/>
</dbReference>
<evidence type="ECO:0000256" key="5">
    <source>
        <dbReference type="ARBA" id="ARBA00022705"/>
    </source>
</evidence>
<keyword evidence="7 12" id="KW-0863">Zinc-finger</keyword>
<keyword evidence="2 12" id="KW-0639">Primosome</keyword>
<dbReference type="PANTHER" id="PTHR30313:SF2">
    <property type="entry name" value="DNA PRIMASE"/>
    <property type="match status" value="1"/>
</dbReference>
<keyword evidence="5 12" id="KW-0235">DNA replication</keyword>
<dbReference type="GO" id="GO:0008270">
    <property type="term" value="F:zinc ion binding"/>
    <property type="evidence" value="ECO:0007669"/>
    <property type="project" value="UniProtKB-UniRule"/>
</dbReference>
<dbReference type="KEGG" id="mfq:MYF_00270"/>
<evidence type="ECO:0000313" key="14">
    <source>
        <dbReference type="EMBL" id="AJC49635.1"/>
    </source>
</evidence>
<dbReference type="SUPFAM" id="SSF56731">
    <property type="entry name" value="DNA primase core"/>
    <property type="match status" value="1"/>
</dbReference>
<evidence type="ECO:0000256" key="2">
    <source>
        <dbReference type="ARBA" id="ARBA00022515"/>
    </source>
</evidence>
<dbReference type="InterPro" id="IPR013264">
    <property type="entry name" value="DNAG_N"/>
</dbReference>
<comment type="function">
    <text evidence="12">RNA polymerase that catalyzes the synthesis of short RNA molecules used as primers for DNA polymerase during DNA replication.</text>
</comment>
<dbReference type="STRING" id="743971.MYF_00270"/>
<dbReference type="SMART" id="SM00493">
    <property type="entry name" value="TOPRIM"/>
    <property type="match status" value="1"/>
</dbReference>
<keyword evidence="3 12" id="KW-0808">Transferase</keyword>
<dbReference type="PANTHER" id="PTHR30313">
    <property type="entry name" value="DNA PRIMASE"/>
    <property type="match status" value="1"/>
</dbReference>
<dbReference type="InterPro" id="IPR002694">
    <property type="entry name" value="Znf_CHC2"/>
</dbReference>
<comment type="cofactor">
    <cofactor evidence="12">
        <name>Zn(2+)</name>
        <dbReference type="ChEBI" id="CHEBI:29105"/>
    </cofactor>
    <text evidence="12">Binds 1 zinc ion per monomer.</text>
</comment>
<proteinExistence type="inferred from homology"/>
<dbReference type="NCBIfam" id="TIGR01391">
    <property type="entry name" value="dnaG"/>
    <property type="match status" value="1"/>
</dbReference>
<dbReference type="GO" id="GO:1990077">
    <property type="term" value="C:primosome complex"/>
    <property type="evidence" value="ECO:0007669"/>
    <property type="project" value="UniProtKB-KW"/>
</dbReference>
<reference evidence="14 15" key="1">
    <citation type="journal article" date="2015" name="Genome Announc.">
        <title>Complete Genome Sequence of Mycoplasma flocculare Strain Ms42T (ATCC 27399T).</title>
        <authorList>
            <person name="Calcutt M.J."/>
            <person name="Foecking M.F."/>
            <person name="Heidari M.B."/>
            <person name="McIntosh M.A."/>
        </authorList>
    </citation>
    <scope>NUCLEOTIDE SEQUENCE [LARGE SCALE GENOMIC DNA]</scope>
    <source>
        <strain evidence="15">ATCC 27399</strain>
    </source>
</reference>
<dbReference type="OrthoDB" id="9803773at2"/>
<dbReference type="InterPro" id="IPR036977">
    <property type="entry name" value="DNA_primase_Znf_CHC2"/>
</dbReference>
<sequence>MTKQDITTYIMKNTDIYGLISQSIALRQKGRDSFVGLCPFHDDTNPSLSVSTTKQIFKCFSCQKSGNIITFVMLLKNLNFFQALEFLNNEYNLKLNINSITKPEKNYSKSELQAFRAFENAVSIYLIELIKIFSTSSQTFIGENHIFSQLINFLKTRGITRQIIEKFKIGFVPTSLLKKLLINSKLFDEEVLKDYSLLNANGQDFFQKRIVFPIENFEGKVVGFSGRCVNTEKCEPKYLNSPSNSLFLKSEILYNYANAIQDNPKEIVITEGFFDVIAFYKAGIKNTVALMGTTLSKKHCELLNNFTVLLALDSDPAGVKASLKSALSLVQNQIKTYILTGFVTKDPDEFLNTFGSEALAGKIKERKSSFDFAYDFYKNEMKDNSSEEIKMFLEKFSPFLEALYYQDIQLSETFFKKIKDDFGISQNSFKFTRQKPQYYQQQDFELEENADYLDNTHRKISANSKLERFRLEHYDLKILEIILYDFLHGDRKKFNYFKSINFKFLDPLNNKFIEKIYAFNGQDPNVYQEISNKLNETVEKIVSQVAKEIATVIFDKNLKNSITIDEFEGFIEQVKKNRERKNKANQIKHRNENNLEMNDDFMTRLFGKGIR</sequence>
<dbReference type="Gene3D" id="3.90.980.10">
    <property type="entry name" value="DNA primase, catalytic core, N-terminal domain"/>
    <property type="match status" value="1"/>
</dbReference>
<evidence type="ECO:0000256" key="9">
    <source>
        <dbReference type="ARBA" id="ARBA00022842"/>
    </source>
</evidence>
<dbReference type="GO" id="GO:0006269">
    <property type="term" value="P:DNA replication, synthesis of primer"/>
    <property type="evidence" value="ECO:0007669"/>
    <property type="project" value="UniProtKB-UniRule"/>
</dbReference>
<keyword evidence="11 12" id="KW-0804">Transcription</keyword>
<dbReference type="GO" id="GO:0000428">
    <property type="term" value="C:DNA-directed RNA polymerase complex"/>
    <property type="evidence" value="ECO:0007669"/>
    <property type="project" value="UniProtKB-KW"/>
</dbReference>
<dbReference type="InterPro" id="IPR034151">
    <property type="entry name" value="TOPRIM_DnaG_bac"/>
</dbReference>
<dbReference type="Gene3D" id="3.40.1360.10">
    <property type="match status" value="1"/>
</dbReference>
<evidence type="ECO:0000256" key="7">
    <source>
        <dbReference type="ARBA" id="ARBA00022771"/>
    </source>
</evidence>
<evidence type="ECO:0000256" key="8">
    <source>
        <dbReference type="ARBA" id="ARBA00022833"/>
    </source>
</evidence>
<evidence type="ECO:0000256" key="4">
    <source>
        <dbReference type="ARBA" id="ARBA00022695"/>
    </source>
</evidence>
<dbReference type="GO" id="GO:0003899">
    <property type="term" value="F:DNA-directed RNA polymerase activity"/>
    <property type="evidence" value="ECO:0007669"/>
    <property type="project" value="UniProtKB-UniRule"/>
</dbReference>
<dbReference type="GO" id="GO:0003677">
    <property type="term" value="F:DNA binding"/>
    <property type="evidence" value="ECO:0007669"/>
    <property type="project" value="UniProtKB-KW"/>
</dbReference>
<dbReference type="InterPro" id="IPR006295">
    <property type="entry name" value="DNA_primase_DnaG"/>
</dbReference>
<keyword evidence="9" id="KW-0460">Magnesium</keyword>
<feature type="domain" description="Toprim" evidence="13">
    <location>
        <begin position="265"/>
        <end position="344"/>
    </location>
</feature>
<evidence type="ECO:0000313" key="15">
    <source>
        <dbReference type="Proteomes" id="UP000031129"/>
    </source>
</evidence>
<evidence type="ECO:0000256" key="3">
    <source>
        <dbReference type="ARBA" id="ARBA00022679"/>
    </source>
</evidence>
<dbReference type="Proteomes" id="UP000031129">
    <property type="component" value="Chromosome"/>
</dbReference>